<evidence type="ECO:0000256" key="3">
    <source>
        <dbReference type="ARBA" id="ARBA00022670"/>
    </source>
</evidence>
<dbReference type="EC" id="3.4.19.12" evidence="7"/>
<accession>A0A9W4TWS3</accession>
<evidence type="ECO:0000313" key="11">
    <source>
        <dbReference type="Proteomes" id="UP001152885"/>
    </source>
</evidence>
<dbReference type="OrthoDB" id="292964at2759"/>
<protein>
    <recommendedName>
        <fullName evidence="7">Ubiquitin carboxyl-terminal hydrolase</fullName>
        <ecNumber evidence="7">3.4.19.12</ecNumber>
    </recommendedName>
</protein>
<feature type="transmembrane region" description="Helical" evidence="8">
    <location>
        <begin position="48"/>
        <end position="68"/>
    </location>
</feature>
<evidence type="ECO:0000256" key="1">
    <source>
        <dbReference type="ARBA" id="ARBA00000707"/>
    </source>
</evidence>
<keyword evidence="5 7" id="KW-0378">Hydrolase</keyword>
<evidence type="ECO:0000256" key="5">
    <source>
        <dbReference type="ARBA" id="ARBA00022801"/>
    </source>
</evidence>
<organism evidence="10 11">
    <name type="scientific">Candida verbasci</name>
    <dbReference type="NCBI Taxonomy" id="1227364"/>
    <lineage>
        <taxon>Eukaryota</taxon>
        <taxon>Fungi</taxon>
        <taxon>Dikarya</taxon>
        <taxon>Ascomycota</taxon>
        <taxon>Saccharomycotina</taxon>
        <taxon>Pichiomycetes</taxon>
        <taxon>Debaryomycetaceae</taxon>
        <taxon>Candida/Lodderomyces clade</taxon>
        <taxon>Candida</taxon>
    </lineage>
</organism>
<proteinExistence type="inferred from homology"/>
<dbReference type="InterPro" id="IPR028889">
    <property type="entry name" value="USP"/>
</dbReference>
<sequence length="630" mass="73308">MEYNNYKPIIHEIFIKLDRELKSKSLFDLLDEVELLYEKCQSTKDFKFYLKGYLVFIVIITTFIVVNFQGFDKFIETNEQDFIIYLNLYDFYNIDQIFKNGHYQINSKDLRNYVRRYLVEHNQLSFNIEELYHWLNEYIIYLKEKDKEEDLVEFESRYPVINGTVPEKAPYPTTPLERAPYPVENSSKIAHLPSKLPEKQSNSIPITAPLTAPLTAPITAPITAPYTIPTNGFHKSTFNSDSHLPPSNFQKQSNYTLQHSNLHYNVPLHVLAQQQQIKSTKIHISKEYAICGLVNFGSSCYINSSIQLLFGIRAFKMIFQKHGNGLLSDAFAGLIQTFERNGGRSISPTKFLKVCGSLKSDFNIPHEQQDAQEYLLFILDRLNEEMNSKKTIDIDNYISKWKININIKEQDQYKKWIGLLLEQGTSPIKDLFEGHIKNTLQCQRCFYESINFNQFNILSLPAQRNSNLSDVLSQFIKDEVLDSWTCPKCNGDIPTIESTGVFETKKSLFKKKKKVKKEISQSTSIKSTQFIKLPNILLIHITKLNLDVFIDYPLTLSFNNNGHKIVYHLRGFINHYGTLKSGHYTALVNKSPDNKFWCLFDDENVRQNIQVGFNELNSKDIFVLCYERYI</sequence>
<dbReference type="InterPro" id="IPR038765">
    <property type="entry name" value="Papain-like_cys_pep_sf"/>
</dbReference>
<evidence type="ECO:0000256" key="6">
    <source>
        <dbReference type="ARBA" id="ARBA00022807"/>
    </source>
</evidence>
<keyword evidence="8" id="KW-0472">Membrane</keyword>
<dbReference type="InterPro" id="IPR050185">
    <property type="entry name" value="Ub_carboxyl-term_hydrolase"/>
</dbReference>
<comment type="caution">
    <text evidence="10">The sequence shown here is derived from an EMBL/GenBank/DDBJ whole genome shotgun (WGS) entry which is preliminary data.</text>
</comment>
<keyword evidence="8" id="KW-0812">Transmembrane</keyword>
<evidence type="ECO:0000259" key="9">
    <source>
        <dbReference type="PROSITE" id="PS50235"/>
    </source>
</evidence>
<keyword evidence="3 7" id="KW-0645">Protease</keyword>
<keyword evidence="8" id="KW-1133">Transmembrane helix</keyword>
<evidence type="ECO:0000256" key="8">
    <source>
        <dbReference type="SAM" id="Phobius"/>
    </source>
</evidence>
<dbReference type="PROSITE" id="PS00972">
    <property type="entry name" value="USP_1"/>
    <property type="match status" value="1"/>
</dbReference>
<dbReference type="PANTHER" id="PTHR21646">
    <property type="entry name" value="UBIQUITIN CARBOXYL-TERMINAL HYDROLASE"/>
    <property type="match status" value="1"/>
</dbReference>
<name>A0A9W4TWS3_9ASCO</name>
<keyword evidence="6 7" id="KW-0788">Thiol protease</keyword>
<comment type="similarity">
    <text evidence="2 7">Belongs to the peptidase C19 family.</text>
</comment>
<dbReference type="PROSITE" id="PS50235">
    <property type="entry name" value="USP_3"/>
    <property type="match status" value="1"/>
</dbReference>
<dbReference type="Proteomes" id="UP001152885">
    <property type="component" value="Unassembled WGS sequence"/>
</dbReference>
<evidence type="ECO:0000256" key="7">
    <source>
        <dbReference type="RuleBase" id="RU366025"/>
    </source>
</evidence>
<dbReference type="GO" id="GO:0006508">
    <property type="term" value="P:proteolysis"/>
    <property type="evidence" value="ECO:0007669"/>
    <property type="project" value="UniProtKB-KW"/>
</dbReference>
<evidence type="ECO:0000256" key="4">
    <source>
        <dbReference type="ARBA" id="ARBA00022786"/>
    </source>
</evidence>
<feature type="domain" description="USP" evidence="9">
    <location>
        <begin position="291"/>
        <end position="629"/>
    </location>
</feature>
<dbReference type="InterPro" id="IPR018200">
    <property type="entry name" value="USP_CS"/>
</dbReference>
<dbReference type="PANTHER" id="PTHR21646:SF24">
    <property type="entry name" value="UBIQUITIN CARBOXYL-TERMINAL HYDROLASE"/>
    <property type="match status" value="1"/>
</dbReference>
<evidence type="ECO:0000256" key="2">
    <source>
        <dbReference type="ARBA" id="ARBA00009085"/>
    </source>
</evidence>
<dbReference type="AlphaFoldDB" id="A0A9W4TWS3"/>
<keyword evidence="4 7" id="KW-0833">Ubl conjugation pathway</keyword>
<dbReference type="Pfam" id="PF00443">
    <property type="entry name" value="UCH"/>
    <property type="match status" value="1"/>
</dbReference>
<evidence type="ECO:0000313" key="10">
    <source>
        <dbReference type="EMBL" id="CAI5759096.1"/>
    </source>
</evidence>
<comment type="catalytic activity">
    <reaction evidence="1 7">
        <text>Thiol-dependent hydrolysis of ester, thioester, amide, peptide and isopeptide bonds formed by the C-terminal Gly of ubiquitin (a 76-residue protein attached to proteins as an intracellular targeting signal).</text>
        <dbReference type="EC" id="3.4.19.12"/>
    </reaction>
</comment>
<dbReference type="CDD" id="cd02257">
    <property type="entry name" value="Peptidase_C19"/>
    <property type="match status" value="1"/>
</dbReference>
<dbReference type="GO" id="GO:0004843">
    <property type="term" value="F:cysteine-type deubiquitinase activity"/>
    <property type="evidence" value="ECO:0007669"/>
    <property type="project" value="UniProtKB-UniRule"/>
</dbReference>
<gene>
    <name evidence="10" type="ORF">CANVERA_P3605</name>
</gene>
<reference evidence="10" key="1">
    <citation type="submission" date="2022-12" db="EMBL/GenBank/DDBJ databases">
        <authorList>
            <person name="Brejova B."/>
        </authorList>
    </citation>
    <scope>NUCLEOTIDE SEQUENCE</scope>
</reference>
<keyword evidence="11" id="KW-1185">Reference proteome</keyword>
<dbReference type="EMBL" id="CANTUO010000004">
    <property type="protein sequence ID" value="CAI5759096.1"/>
    <property type="molecule type" value="Genomic_DNA"/>
</dbReference>
<dbReference type="InterPro" id="IPR001394">
    <property type="entry name" value="Peptidase_C19_UCH"/>
</dbReference>
<dbReference type="Gene3D" id="3.90.70.10">
    <property type="entry name" value="Cysteine proteinases"/>
    <property type="match status" value="1"/>
</dbReference>
<dbReference type="PROSITE" id="PS00973">
    <property type="entry name" value="USP_2"/>
    <property type="match status" value="1"/>
</dbReference>
<dbReference type="SUPFAM" id="SSF54001">
    <property type="entry name" value="Cysteine proteinases"/>
    <property type="match status" value="1"/>
</dbReference>
<dbReference type="GO" id="GO:0016579">
    <property type="term" value="P:protein deubiquitination"/>
    <property type="evidence" value="ECO:0007669"/>
    <property type="project" value="InterPro"/>
</dbReference>